<dbReference type="InterPro" id="IPR013177">
    <property type="entry name" value="Ribosomal_mS38_C"/>
</dbReference>
<dbReference type="PANTHER" id="PTHR32035:SF3">
    <property type="entry name" value="SMALL RIBOSOMAL SUBUNIT PROTEIN MS38"/>
    <property type="match status" value="1"/>
</dbReference>
<evidence type="ECO:0000256" key="1">
    <source>
        <dbReference type="ARBA" id="ARBA00004173"/>
    </source>
</evidence>
<evidence type="ECO:0000256" key="5">
    <source>
        <dbReference type="SAM" id="MobiDB-lite"/>
    </source>
</evidence>
<name>A0A2N1JB68_9BASI</name>
<organism evidence="7 8">
    <name type="scientific">Malassezia vespertilionis</name>
    <dbReference type="NCBI Taxonomy" id="2020962"/>
    <lineage>
        <taxon>Eukaryota</taxon>
        <taxon>Fungi</taxon>
        <taxon>Dikarya</taxon>
        <taxon>Basidiomycota</taxon>
        <taxon>Ustilaginomycotina</taxon>
        <taxon>Malasseziomycetes</taxon>
        <taxon>Malasseziales</taxon>
        <taxon>Malasseziaceae</taxon>
        <taxon>Malassezia</taxon>
    </lineage>
</organism>
<evidence type="ECO:0000256" key="3">
    <source>
        <dbReference type="ARBA" id="ARBA00035647"/>
    </source>
</evidence>
<feature type="compositionally biased region" description="Basic residues" evidence="5">
    <location>
        <begin position="262"/>
        <end position="280"/>
    </location>
</feature>
<proteinExistence type="inferred from homology"/>
<keyword evidence="8" id="KW-1185">Reference proteome</keyword>
<dbReference type="PANTHER" id="PTHR32035">
    <property type="entry name" value="AURORA KINASE A-INTERACTING PROTEIN"/>
    <property type="match status" value="1"/>
</dbReference>
<dbReference type="AlphaFoldDB" id="A0A2N1JB68"/>
<comment type="similarity">
    <text evidence="3">Belongs to the mitochondrion-specific ribosomal protein mS38 family.</text>
</comment>
<evidence type="ECO:0000256" key="2">
    <source>
        <dbReference type="ARBA" id="ARBA00023128"/>
    </source>
</evidence>
<dbReference type="OrthoDB" id="2554564at2759"/>
<dbReference type="STRING" id="2020962.A0A2N1JB68"/>
<dbReference type="SMART" id="SM01155">
    <property type="entry name" value="DUF1713"/>
    <property type="match status" value="1"/>
</dbReference>
<feature type="compositionally biased region" description="Basic and acidic residues" evidence="5">
    <location>
        <begin position="281"/>
        <end position="290"/>
    </location>
</feature>
<feature type="region of interest" description="Disordered" evidence="5">
    <location>
        <begin position="251"/>
        <end position="290"/>
    </location>
</feature>
<feature type="domain" description="Ribosomal protein mS38 C-terminal" evidence="6">
    <location>
        <begin position="257"/>
        <end position="290"/>
    </location>
</feature>
<comment type="subcellular location">
    <subcellularLocation>
        <location evidence="1">Mitochondrion</location>
    </subcellularLocation>
</comment>
<dbReference type="GO" id="GO:0005739">
    <property type="term" value="C:mitochondrion"/>
    <property type="evidence" value="ECO:0007669"/>
    <property type="project" value="UniProtKB-SubCell"/>
</dbReference>
<evidence type="ECO:0000259" key="6">
    <source>
        <dbReference type="SMART" id="SM01155"/>
    </source>
</evidence>
<keyword evidence="2" id="KW-0496">Mitochondrion</keyword>
<dbReference type="EMBL" id="KZ454990">
    <property type="protein sequence ID" value="PKI83787.1"/>
    <property type="molecule type" value="Genomic_DNA"/>
</dbReference>
<dbReference type="Pfam" id="PF08213">
    <property type="entry name" value="COX24_C"/>
    <property type="match status" value="1"/>
</dbReference>
<reference evidence="7 8" key="1">
    <citation type="submission" date="2017-10" db="EMBL/GenBank/DDBJ databases">
        <title>A novel species of cold-tolerant Malassezia isolated from bats.</title>
        <authorList>
            <person name="Lorch J.M."/>
            <person name="Palmer J.M."/>
            <person name="Vanderwolf K.J."/>
            <person name="Schmidt K.Z."/>
            <person name="Verant M.L."/>
            <person name="Weller T.J."/>
            <person name="Blehert D.S."/>
        </authorList>
    </citation>
    <scope>NUCLEOTIDE SEQUENCE [LARGE SCALE GENOMIC DNA]</scope>
    <source>
        <strain evidence="7 8">NWHC:44797-103</strain>
    </source>
</reference>
<dbReference type="Proteomes" id="UP000232875">
    <property type="component" value="Unassembled WGS sequence"/>
</dbReference>
<accession>A0A2N1JB68</accession>
<sequence length="290" mass="32499">MAQARRTPLGLAAQFRAVPPPTSERSLHLQELFAQHRPLLEHHLLPARPLRAAGADMLWAGLDADAEAAAAHLGVWRHRVRGIDHATFATILDRLAPAKGAPRLERMRQARRTASPASPVVHSEFVRIKRQEQEEDAREEAIVNAMERGEDVTRAELLGAEAELVVLGEPHGSQKEWARGVATYLGTRTEPFVPPGASLSGMTYPVSEISGEVIELDPHLWLAHAEIQNSVKAAFDWDAVMQQVGAPRALQMPQSVQMDSVRRKRRKKMNKHKYKKLRKAQRAERQRLKK</sequence>
<evidence type="ECO:0000313" key="8">
    <source>
        <dbReference type="Proteomes" id="UP000232875"/>
    </source>
</evidence>
<gene>
    <name evidence="7" type="ORF">MVES_002212</name>
</gene>
<evidence type="ECO:0000313" key="7">
    <source>
        <dbReference type="EMBL" id="PKI83787.1"/>
    </source>
</evidence>
<protein>
    <recommendedName>
        <fullName evidence="4">Small ribosomal subunit protein mS38</fullName>
    </recommendedName>
</protein>
<evidence type="ECO:0000256" key="4">
    <source>
        <dbReference type="ARBA" id="ARBA00035682"/>
    </source>
</evidence>